<accession>A0A0F9DUX9</accession>
<sequence length="54" mass="5693">RLTREGSMKDQLIGVLIVAIVIAVLLGLMLAVDAALEGYVSPGWCNLSDGSCYP</sequence>
<reference evidence="2" key="1">
    <citation type="journal article" date="2015" name="Nature">
        <title>Complex archaea that bridge the gap between prokaryotes and eukaryotes.</title>
        <authorList>
            <person name="Spang A."/>
            <person name="Saw J.H."/>
            <person name="Jorgensen S.L."/>
            <person name="Zaremba-Niedzwiedzka K."/>
            <person name="Martijn J."/>
            <person name="Lind A.E."/>
            <person name="van Eijk R."/>
            <person name="Schleper C."/>
            <person name="Guy L."/>
            <person name="Ettema T.J."/>
        </authorList>
    </citation>
    <scope>NUCLEOTIDE SEQUENCE</scope>
</reference>
<keyword evidence="1" id="KW-0472">Membrane</keyword>
<organism evidence="2">
    <name type="scientific">marine sediment metagenome</name>
    <dbReference type="NCBI Taxonomy" id="412755"/>
    <lineage>
        <taxon>unclassified sequences</taxon>
        <taxon>metagenomes</taxon>
        <taxon>ecological metagenomes</taxon>
    </lineage>
</organism>
<proteinExistence type="predicted"/>
<dbReference type="EMBL" id="LAZR01027465">
    <property type="protein sequence ID" value="KKL65648.1"/>
    <property type="molecule type" value="Genomic_DNA"/>
</dbReference>
<keyword evidence="1" id="KW-0812">Transmembrane</keyword>
<comment type="caution">
    <text evidence="2">The sequence shown here is derived from an EMBL/GenBank/DDBJ whole genome shotgun (WGS) entry which is preliminary data.</text>
</comment>
<protein>
    <submittedName>
        <fullName evidence="2">Uncharacterized protein</fullName>
    </submittedName>
</protein>
<feature type="non-terminal residue" evidence="2">
    <location>
        <position position="1"/>
    </location>
</feature>
<evidence type="ECO:0000313" key="2">
    <source>
        <dbReference type="EMBL" id="KKL65648.1"/>
    </source>
</evidence>
<keyword evidence="1" id="KW-1133">Transmembrane helix</keyword>
<gene>
    <name evidence="2" type="ORF">LCGC14_2152850</name>
</gene>
<dbReference type="AlphaFoldDB" id="A0A0F9DUX9"/>
<evidence type="ECO:0000256" key="1">
    <source>
        <dbReference type="SAM" id="Phobius"/>
    </source>
</evidence>
<name>A0A0F9DUX9_9ZZZZ</name>
<feature type="transmembrane region" description="Helical" evidence="1">
    <location>
        <begin position="12"/>
        <end position="32"/>
    </location>
</feature>